<dbReference type="OMA" id="DGCINRM"/>
<feature type="compositionally biased region" description="Basic residues" evidence="18">
    <location>
        <begin position="823"/>
        <end position="838"/>
    </location>
</feature>
<evidence type="ECO:0000313" key="23">
    <source>
        <dbReference type="Proteomes" id="UP000504633"/>
    </source>
</evidence>
<feature type="region of interest" description="Disordered" evidence="18">
    <location>
        <begin position="635"/>
        <end position="714"/>
    </location>
</feature>
<feature type="compositionally biased region" description="Basic and acidic residues" evidence="18">
    <location>
        <begin position="1276"/>
        <end position="1288"/>
    </location>
</feature>
<evidence type="ECO:0000259" key="22">
    <source>
        <dbReference type="PROSITE" id="PS51215"/>
    </source>
</evidence>
<keyword evidence="5" id="KW-0217">Developmental protein</keyword>
<feature type="compositionally biased region" description="Basic and acidic residues" evidence="18">
    <location>
        <begin position="769"/>
        <end position="787"/>
    </location>
</feature>
<feature type="region of interest" description="Disordered" evidence="18">
    <location>
        <begin position="900"/>
        <end position="978"/>
    </location>
</feature>
<feature type="compositionally biased region" description="Basic and acidic residues" evidence="18">
    <location>
        <begin position="607"/>
        <end position="620"/>
    </location>
</feature>
<feature type="compositionally biased region" description="Basic and acidic residues" evidence="18">
    <location>
        <begin position="1475"/>
        <end position="1486"/>
    </location>
</feature>
<dbReference type="SUPFAM" id="SSF82199">
    <property type="entry name" value="SET domain"/>
    <property type="match status" value="1"/>
</dbReference>
<gene>
    <name evidence="24" type="primary">LOC111598712</name>
</gene>
<feature type="compositionally biased region" description="Polar residues" evidence="18">
    <location>
        <begin position="1529"/>
        <end position="1554"/>
    </location>
</feature>
<sequence>MDKSTGDESAKQPALRKRIGRPPKVNAQESELIEEMESPAEERTSSTSPTNCRRSTRKKIVKFDVLDVLNKSRKTHKIQIEARIDSNAPTTTTASTTHLATSSSTVAIPAIEVNRLFTPRPPLPAISPLLSLDMFTKPKPTPSLIVAQVSSDKTPTTSQQQQLQQHQQQQQVLRKRGRPRKAQFTDNATEADCSKLSTNLASSKEQALSSRRQSSDSDESLKGFNIIVEDATNAEAVSEDNEELDGTIEVIETEIITVASDEDSDSQIIFVDIETTKLETEADTETVEEAENEEIVKSTEPTHNFKLIFPNKETDVAQEVTIEEEAPAGDVDEKELLAELQSDTEQLWFTEDDIVERAQEAQDEKPQKQLKTATEQKSSTEVVVASQGFMEDLMEKETPVQCSVVETTPTSEASNKSSKSDIIEDAPQLRAQEKLYESMDTEVKIELREEVKEEQELSETNEDKDKFKKELQQEINVEAELSLPNASAKIENEDADNVEDELQKEVNMNKEVSLPKSSAIHEYNPEPKAAVEAAEQLETSVIPGSVNEPVEKMKNVEAPSSSAIALFELESLRRAAKATGIELKLPMTMEKLLSANSATESANAYEAKMDESKKQPSLDIREASPVKLEKMELPAKQLQQQPDAVKAAETSTDHVEEITTETRIDVAEPLPKLKSTKSSSEELKSELGNAKPTAVEKRRTNDSPMLEKPSTSNAAFVECDALFKVLDKAQAQMRYEEKARKKSKLATKKQSTEHLPERSTPQSRAKKQPAKEGSRRNTICEERHEDVQLPLGSKRRNSVHPFKSTLSPERATDSEQKPSSSSSRKKSAQRKPTRKATRTKQMPSSQDSLDSSSSSSTRAGELPSRSLPTPTSELEASNPLHDIAKFIEDGVKLLERDYKVEDEQQQQQQQQQHSQEEATEDELAQRVANLETPANTPAPSPVGSTDDLSAGVRRSHRIKQKPQGAKASLGRGSSTQTPTISMEQQLSELAHIDAINEQFLRQEGLNTFQTLRDNYYRCARQVSKENAEMQCDCFVTGDEEGQGQLRCGDGCINRMLMIECGPLCTYGDRCTNKRFQQHQGWPCRVFRTEKKGCGITAELQIQPGEFIMEYVGEVIDSEEFERRQHLYSEDRNRHYYFMALRGEAIIDATTKGNISRYINHSCDPNAETQKWTVNGELRIGFFSVKTIMPGEEITFDYQYQRYGRDAQRCYCESANCRGWIGNEPESDEGEQLDSETESEPESLIEELRPEQEPKVKTPRSKSKKQLKLPTARKQRKEQPKPKDREYKAGRWLRPTGGVGGEKSATRKLDQLEDTDVLEQLTLLSRSGLKNQLDTLRLSRCMVRAKLLQSRLQLLGVLTRGELPCRRLFLDYHGLRLLHAWISESGNDKQLRLALLESLESLPIPNRTMLNDSRIYQSVQLWGNQLAQPAEAASEPAQPQTDEEESVRQRIGALLQKWNGLPEIFRIPKRERIEQMKEHEREADRQQHLPTALGDSNSASSVLSTDRYRQDRFRRDTSSRYEKSKPPTRMSGNNTICTITTQPKEWPGSTESSSGIKPESRRRSEFDPRRTISKELRRSLFERKVAQDEAEKRVGSEDWREHELRCEYFGADLNTDPKLLPFYHNTETNEWFNCEDALVPVPLRCGDIAEPPSPEHEDDVEYKLPAGVDPLPPSWHWSLTPEGDIYYYNLRDRIPQWEPPNAEQRLQQLVEASPEKDLVPDEAANSADLINIDIDYVGSLSAKSLAQYIEVKIRERREMRRSRLVSVRVISPRREEDRLYNQLESRKYKENKEKIRRRKEIYRRTRNETNTIQPPPGESTDSLPIHGYLYSSDEDGIIENETSVPLLDATVDGDKELPESQSRRRQLRSTSPSSTSATEATEPLPSAKRKLLLTESQKKHRDSKRKTLTIGRDASDKFHFEISGHVAEFLRPYRQDTCQLGRITSDEDYKFLIKRLSHHITTKEMRYCDMTGNPLACTESVKHKSYDFIKQYMRKKGPVYKKPVDKPD</sequence>
<evidence type="ECO:0000256" key="9">
    <source>
        <dbReference type="ARBA" id="ARBA00022691"/>
    </source>
</evidence>
<evidence type="ECO:0000313" key="24">
    <source>
        <dbReference type="RefSeq" id="XP_023169869.2"/>
    </source>
</evidence>
<keyword evidence="12" id="KW-0862">Zinc</keyword>
<dbReference type="GeneID" id="111598712"/>
<evidence type="ECO:0000256" key="8">
    <source>
        <dbReference type="ARBA" id="ARBA00022679"/>
    </source>
</evidence>
<feature type="compositionally biased region" description="Low complexity" evidence="18">
    <location>
        <begin position="668"/>
        <end position="678"/>
    </location>
</feature>
<evidence type="ECO:0000256" key="17">
    <source>
        <dbReference type="SAM" id="Coils"/>
    </source>
</evidence>
<dbReference type="SUPFAM" id="SSF51045">
    <property type="entry name" value="WW domain"/>
    <property type="match status" value="1"/>
</dbReference>
<evidence type="ECO:0000256" key="3">
    <source>
        <dbReference type="ARBA" id="ARBA00012178"/>
    </source>
</evidence>
<name>A0A6J1LSB4_DROHY</name>
<keyword evidence="9" id="KW-0949">S-adenosyl-L-methionine</keyword>
<feature type="region of interest" description="Disordered" evidence="18">
    <location>
        <begin position="1220"/>
        <end position="1303"/>
    </location>
</feature>
<dbReference type="Gene3D" id="2.170.270.10">
    <property type="entry name" value="SET domain"/>
    <property type="match status" value="1"/>
</dbReference>
<dbReference type="InterPro" id="IPR036020">
    <property type="entry name" value="WW_dom_sf"/>
</dbReference>
<dbReference type="Pfam" id="PF00856">
    <property type="entry name" value="SET"/>
    <property type="match status" value="1"/>
</dbReference>
<feature type="region of interest" description="Disordered" evidence="18">
    <location>
        <begin position="1475"/>
        <end position="1568"/>
    </location>
</feature>
<dbReference type="InterPro" id="IPR001214">
    <property type="entry name" value="SET_dom"/>
</dbReference>
<evidence type="ECO:0000259" key="19">
    <source>
        <dbReference type="PROSITE" id="PS50020"/>
    </source>
</evidence>
<feature type="coiled-coil region" evidence="17">
    <location>
        <begin position="444"/>
        <end position="508"/>
    </location>
</feature>
<feature type="compositionally biased region" description="Low complexity" evidence="18">
    <location>
        <begin position="159"/>
        <end position="171"/>
    </location>
</feature>
<dbReference type="OrthoDB" id="308383at2759"/>
<keyword evidence="4" id="KW-0158">Chromosome</keyword>
<dbReference type="InterPro" id="IPR046341">
    <property type="entry name" value="SET_dom_sf"/>
</dbReference>
<dbReference type="PROSITE" id="PS50868">
    <property type="entry name" value="POST_SET"/>
    <property type="match status" value="1"/>
</dbReference>
<feature type="domain" description="Post-SET" evidence="21">
    <location>
        <begin position="1205"/>
        <end position="1221"/>
    </location>
</feature>
<dbReference type="EC" id="2.1.1.359" evidence="3"/>
<evidence type="ECO:0000256" key="4">
    <source>
        <dbReference type="ARBA" id="ARBA00022454"/>
    </source>
</evidence>
<evidence type="ECO:0000256" key="15">
    <source>
        <dbReference type="ARBA" id="ARBA00023163"/>
    </source>
</evidence>
<keyword evidence="16" id="KW-0539">Nucleus</keyword>
<evidence type="ECO:0000256" key="5">
    <source>
        <dbReference type="ARBA" id="ARBA00022473"/>
    </source>
</evidence>
<feature type="region of interest" description="Disordered" evidence="18">
    <location>
        <begin position="406"/>
        <end position="426"/>
    </location>
</feature>
<feature type="domain" description="AWS" evidence="22">
    <location>
        <begin position="1026"/>
        <end position="1079"/>
    </location>
</feature>
<keyword evidence="6" id="KW-0597">Phosphoprotein</keyword>
<feature type="compositionally biased region" description="Polar residues" evidence="18">
    <location>
        <begin position="932"/>
        <end position="947"/>
    </location>
</feature>
<keyword evidence="15" id="KW-0804">Transcription</keyword>
<dbReference type="GO" id="GO:0006355">
    <property type="term" value="P:regulation of DNA-templated transcription"/>
    <property type="evidence" value="ECO:0007669"/>
    <property type="project" value="InterPro"/>
</dbReference>
<dbReference type="SMART" id="SM00508">
    <property type="entry name" value="PostSET"/>
    <property type="match status" value="1"/>
</dbReference>
<evidence type="ECO:0000256" key="16">
    <source>
        <dbReference type="ARBA" id="ARBA00023242"/>
    </source>
</evidence>
<dbReference type="SMART" id="SM00570">
    <property type="entry name" value="AWS"/>
    <property type="match status" value="1"/>
</dbReference>
<feature type="domain" description="WW" evidence="19">
    <location>
        <begin position="1668"/>
        <end position="1701"/>
    </location>
</feature>
<dbReference type="GO" id="GO:0005634">
    <property type="term" value="C:nucleus"/>
    <property type="evidence" value="ECO:0007669"/>
    <property type="project" value="UniProtKB-SubCell"/>
</dbReference>
<evidence type="ECO:0000256" key="10">
    <source>
        <dbReference type="ARBA" id="ARBA00022723"/>
    </source>
</evidence>
<feature type="compositionally biased region" description="Basic and acidic residues" evidence="18">
    <location>
        <begin position="1"/>
        <end position="10"/>
    </location>
</feature>
<dbReference type="Gene3D" id="1.10.1740.100">
    <property type="entry name" value="Set2, Rpb1 interacting domain"/>
    <property type="match status" value="1"/>
</dbReference>
<evidence type="ECO:0000256" key="18">
    <source>
        <dbReference type="SAM" id="MobiDB-lite"/>
    </source>
</evidence>
<dbReference type="PROSITE" id="PS50280">
    <property type="entry name" value="SET"/>
    <property type="match status" value="1"/>
</dbReference>
<dbReference type="GO" id="GO:0046872">
    <property type="term" value="F:metal ion binding"/>
    <property type="evidence" value="ECO:0007669"/>
    <property type="project" value="UniProtKB-KW"/>
</dbReference>
<dbReference type="CDD" id="cd00201">
    <property type="entry name" value="WW"/>
    <property type="match status" value="1"/>
</dbReference>
<dbReference type="Gene3D" id="2.20.70.10">
    <property type="match status" value="1"/>
</dbReference>
<feature type="region of interest" description="Disordered" evidence="18">
    <location>
        <begin position="1843"/>
        <end position="1887"/>
    </location>
</feature>
<organism evidence="23 24">
    <name type="scientific">Drosophila hydei</name>
    <name type="common">Fruit fly</name>
    <dbReference type="NCBI Taxonomy" id="7224"/>
    <lineage>
        <taxon>Eukaryota</taxon>
        <taxon>Metazoa</taxon>
        <taxon>Ecdysozoa</taxon>
        <taxon>Arthropoda</taxon>
        <taxon>Hexapoda</taxon>
        <taxon>Insecta</taxon>
        <taxon>Pterygota</taxon>
        <taxon>Neoptera</taxon>
        <taxon>Endopterygota</taxon>
        <taxon>Diptera</taxon>
        <taxon>Brachycera</taxon>
        <taxon>Muscomorpha</taxon>
        <taxon>Ephydroidea</taxon>
        <taxon>Drosophilidae</taxon>
        <taxon>Drosophila</taxon>
    </lineage>
</organism>
<keyword evidence="23" id="KW-1185">Reference proteome</keyword>
<dbReference type="PROSITE" id="PS50020">
    <property type="entry name" value="WW_DOMAIN_2"/>
    <property type="match status" value="1"/>
</dbReference>
<feature type="region of interest" description="Disordered" evidence="18">
    <location>
        <begin position="1794"/>
        <end position="1825"/>
    </location>
</feature>
<dbReference type="InterPro" id="IPR001202">
    <property type="entry name" value="WW_dom"/>
</dbReference>
<feature type="compositionally biased region" description="Acidic residues" evidence="18">
    <location>
        <begin position="1224"/>
        <end position="1244"/>
    </location>
</feature>
<evidence type="ECO:0000256" key="7">
    <source>
        <dbReference type="ARBA" id="ARBA00022603"/>
    </source>
</evidence>
<evidence type="ECO:0000259" key="21">
    <source>
        <dbReference type="PROSITE" id="PS50868"/>
    </source>
</evidence>
<feature type="compositionally biased region" description="Basic and acidic residues" evidence="18">
    <location>
        <begin position="651"/>
        <end position="666"/>
    </location>
</feature>
<feature type="region of interest" description="Disordered" evidence="18">
    <location>
        <begin position="1"/>
        <end position="55"/>
    </location>
</feature>
<keyword evidence="7" id="KW-0489">Methyltransferase</keyword>
<dbReference type="PANTHER" id="PTHR46711">
    <property type="entry name" value="HISTONE-LYSINE N-METHYLTRANSFERASE SETD2"/>
    <property type="match status" value="1"/>
</dbReference>
<dbReference type="GO" id="GO:0030154">
    <property type="term" value="P:cell differentiation"/>
    <property type="evidence" value="ECO:0007669"/>
    <property type="project" value="UniProtKB-KW"/>
</dbReference>
<evidence type="ECO:0000256" key="14">
    <source>
        <dbReference type="ARBA" id="ARBA00023015"/>
    </source>
</evidence>
<keyword evidence="17" id="KW-0175">Coiled coil</keyword>
<dbReference type="PROSITE" id="PS51215">
    <property type="entry name" value="AWS"/>
    <property type="match status" value="1"/>
</dbReference>
<evidence type="ECO:0000256" key="1">
    <source>
        <dbReference type="ARBA" id="ARBA00004123"/>
    </source>
</evidence>
<dbReference type="KEGG" id="dhe:111598712"/>
<dbReference type="InterPro" id="IPR013257">
    <property type="entry name" value="SRI"/>
</dbReference>
<dbReference type="InterPro" id="IPR044437">
    <property type="entry name" value="SETD2/Set2_SET"/>
</dbReference>
<feature type="compositionally biased region" description="Polar residues" evidence="18">
    <location>
        <begin position="1493"/>
        <end position="1503"/>
    </location>
</feature>
<reference evidence="24" key="1">
    <citation type="submission" date="2025-08" db="UniProtKB">
        <authorList>
            <consortium name="RefSeq"/>
        </authorList>
    </citation>
    <scope>IDENTIFICATION</scope>
    <source>
        <strain evidence="24">15085-1641.00</strain>
        <tissue evidence="24">Whole body</tissue>
    </source>
</reference>
<dbReference type="InterPro" id="IPR042294">
    <property type="entry name" value="SETD2_animal"/>
</dbReference>
<feature type="compositionally biased region" description="Basic and acidic residues" evidence="18">
    <location>
        <begin position="1505"/>
        <end position="1524"/>
    </location>
</feature>
<keyword evidence="13" id="KW-0156">Chromatin regulator</keyword>
<keyword evidence="8" id="KW-0808">Transferase</keyword>
<accession>A0A6J1LSB4</accession>
<evidence type="ECO:0000256" key="2">
    <source>
        <dbReference type="ARBA" id="ARBA00004286"/>
    </source>
</evidence>
<feature type="compositionally biased region" description="Basic and acidic residues" evidence="18">
    <location>
        <begin position="1557"/>
        <end position="1568"/>
    </location>
</feature>
<dbReference type="RefSeq" id="XP_023169869.2">
    <property type="nucleotide sequence ID" value="XM_023314101.2"/>
</dbReference>
<feature type="domain" description="SET" evidence="20">
    <location>
        <begin position="1081"/>
        <end position="1198"/>
    </location>
</feature>
<evidence type="ECO:0000256" key="6">
    <source>
        <dbReference type="ARBA" id="ARBA00022553"/>
    </source>
</evidence>
<dbReference type="Pfam" id="PF08236">
    <property type="entry name" value="SRI"/>
    <property type="match status" value="1"/>
</dbReference>
<dbReference type="FunFam" id="2.170.270.10:FF:000016">
    <property type="entry name" value="Histone-lysine N-methyltransferase"/>
    <property type="match status" value="1"/>
</dbReference>
<protein>
    <recommendedName>
        <fullName evidence="3">[histone H3]-lysine(36) N-trimethyltransferase</fullName>
        <ecNumber evidence="3">2.1.1.359</ecNumber>
    </recommendedName>
</protein>
<feature type="compositionally biased region" description="Basic and acidic residues" evidence="18">
    <location>
        <begin position="1245"/>
        <end position="1255"/>
    </location>
</feature>
<dbReference type="PANTHER" id="PTHR46711:SF1">
    <property type="entry name" value="HISTONE-LYSINE N-METHYLTRANSFERASE SETD2"/>
    <property type="match status" value="1"/>
</dbReference>
<dbReference type="GO" id="GO:0005694">
    <property type="term" value="C:chromosome"/>
    <property type="evidence" value="ECO:0007669"/>
    <property type="project" value="UniProtKB-SubCell"/>
</dbReference>
<dbReference type="InterPro" id="IPR038190">
    <property type="entry name" value="SRI_sf"/>
</dbReference>
<dbReference type="SMART" id="SM00317">
    <property type="entry name" value="SET"/>
    <property type="match status" value="1"/>
</dbReference>
<dbReference type="SMART" id="SM00456">
    <property type="entry name" value="WW"/>
    <property type="match status" value="1"/>
</dbReference>
<dbReference type="Proteomes" id="UP000504633">
    <property type="component" value="Unplaced"/>
</dbReference>
<proteinExistence type="predicted"/>
<feature type="compositionally biased region" description="Basic and acidic residues" evidence="18">
    <location>
        <begin position="1851"/>
        <end position="1861"/>
    </location>
</feature>
<feature type="coiled-coil region" evidence="17">
    <location>
        <begin position="234"/>
        <end position="293"/>
    </location>
</feature>
<dbReference type="GO" id="GO:0140955">
    <property type="term" value="F:histone H3K36 trimethyltransferase activity"/>
    <property type="evidence" value="ECO:0007669"/>
    <property type="project" value="UniProtKB-EC"/>
</dbReference>
<feature type="compositionally biased region" description="Polar residues" evidence="18">
    <location>
        <begin position="149"/>
        <end position="158"/>
    </location>
</feature>
<dbReference type="CDD" id="cd19172">
    <property type="entry name" value="SET_SETD2"/>
    <property type="match status" value="1"/>
</dbReference>
<evidence type="ECO:0000256" key="12">
    <source>
        <dbReference type="ARBA" id="ARBA00022833"/>
    </source>
</evidence>
<feature type="region of interest" description="Disordered" evidence="18">
    <location>
        <begin position="149"/>
        <end position="219"/>
    </location>
</feature>
<feature type="compositionally biased region" description="Polar residues" evidence="18">
    <location>
        <begin position="406"/>
        <end position="417"/>
    </location>
</feature>
<dbReference type="InterPro" id="IPR006560">
    <property type="entry name" value="AWS_dom"/>
</dbReference>
<keyword evidence="11" id="KW-0221">Differentiation</keyword>
<evidence type="ECO:0000256" key="11">
    <source>
        <dbReference type="ARBA" id="ARBA00022782"/>
    </source>
</evidence>
<feature type="compositionally biased region" description="Basic residues" evidence="18">
    <location>
        <begin position="1256"/>
        <end position="1275"/>
    </location>
</feature>
<feature type="compositionally biased region" description="Low complexity" evidence="18">
    <location>
        <begin position="1867"/>
        <end position="1883"/>
    </location>
</feature>
<feature type="compositionally biased region" description="Polar residues" evidence="18">
    <location>
        <begin position="195"/>
        <end position="208"/>
    </location>
</feature>
<comment type="subcellular location">
    <subcellularLocation>
        <location evidence="2">Chromosome</location>
    </subcellularLocation>
    <subcellularLocation>
        <location evidence="1">Nucleus</location>
    </subcellularLocation>
</comment>
<keyword evidence="14" id="KW-0805">Transcription regulation</keyword>
<dbReference type="Pfam" id="PF17907">
    <property type="entry name" value="AWS"/>
    <property type="match status" value="1"/>
</dbReference>
<feature type="compositionally biased region" description="Low complexity" evidence="18">
    <location>
        <begin position="844"/>
        <end position="856"/>
    </location>
</feature>
<evidence type="ECO:0000259" key="20">
    <source>
        <dbReference type="PROSITE" id="PS50280"/>
    </source>
</evidence>
<keyword evidence="10" id="KW-0479">Metal-binding</keyword>
<feature type="compositionally biased region" description="Polar residues" evidence="18">
    <location>
        <begin position="866"/>
        <end position="875"/>
    </location>
</feature>
<dbReference type="GO" id="GO:0032259">
    <property type="term" value="P:methylation"/>
    <property type="evidence" value="ECO:0007669"/>
    <property type="project" value="UniProtKB-KW"/>
</dbReference>
<feature type="compositionally biased region" description="Low complexity" evidence="18">
    <location>
        <begin position="1426"/>
        <end position="1439"/>
    </location>
</feature>
<evidence type="ECO:0000256" key="13">
    <source>
        <dbReference type="ARBA" id="ARBA00022853"/>
    </source>
</evidence>
<feature type="region of interest" description="Disordered" evidence="18">
    <location>
        <begin position="600"/>
        <end position="620"/>
    </location>
</feature>
<feature type="region of interest" description="Disordered" evidence="18">
    <location>
        <begin position="731"/>
        <end position="881"/>
    </location>
</feature>
<dbReference type="InterPro" id="IPR003616">
    <property type="entry name" value="Post-SET_dom"/>
</dbReference>
<feature type="region of interest" description="Disordered" evidence="18">
    <location>
        <begin position="1426"/>
        <end position="1448"/>
    </location>
</feature>